<evidence type="ECO:0000259" key="12">
    <source>
        <dbReference type="Pfam" id="PF02581"/>
    </source>
</evidence>
<dbReference type="InterPro" id="IPR013785">
    <property type="entry name" value="Aldolase_TIM"/>
</dbReference>
<dbReference type="SUPFAM" id="SSF51391">
    <property type="entry name" value="Thiamin phosphate synthase"/>
    <property type="match status" value="1"/>
</dbReference>
<feature type="binding site" evidence="9">
    <location>
        <begin position="191"/>
        <end position="192"/>
    </location>
    <ligand>
        <name>2-[(2R,5Z)-2-carboxy-4-methylthiazol-5(2H)-ylidene]ethyl phosphate</name>
        <dbReference type="ChEBI" id="CHEBI:62899"/>
    </ligand>
</feature>
<dbReference type="EC" id="2.5.1.3" evidence="9"/>
<evidence type="ECO:0000313" key="14">
    <source>
        <dbReference type="Proteomes" id="UP000799092"/>
    </source>
</evidence>
<gene>
    <name evidence="9" type="primary">thiE</name>
    <name evidence="13" type="ORF">GH741_13670</name>
</gene>
<comment type="caution">
    <text evidence="13">The sequence shown here is derived from an EMBL/GenBank/DDBJ whole genome shotgun (WGS) entry which is preliminary data.</text>
</comment>
<dbReference type="FunFam" id="3.20.20.70:FF:000096">
    <property type="entry name" value="Thiamine-phosphate synthase"/>
    <property type="match status" value="1"/>
</dbReference>
<organism evidence="13 14">
    <name type="scientific">Aquibacillus halophilus</name>
    <dbReference type="NCBI Taxonomy" id="930132"/>
    <lineage>
        <taxon>Bacteria</taxon>
        <taxon>Bacillati</taxon>
        <taxon>Bacillota</taxon>
        <taxon>Bacilli</taxon>
        <taxon>Bacillales</taxon>
        <taxon>Bacillaceae</taxon>
        <taxon>Aquibacillus</taxon>
    </lineage>
</organism>
<dbReference type="HAMAP" id="MF_00097">
    <property type="entry name" value="TMP_synthase"/>
    <property type="match status" value="1"/>
</dbReference>
<dbReference type="InterPro" id="IPR022998">
    <property type="entry name" value="ThiamineP_synth_TenI"/>
</dbReference>
<dbReference type="PANTHER" id="PTHR20857">
    <property type="entry name" value="THIAMINE-PHOSPHATE PYROPHOSPHORYLASE"/>
    <property type="match status" value="1"/>
</dbReference>
<protein>
    <recommendedName>
        <fullName evidence="9">Thiamine-phosphate synthase</fullName>
        <shortName evidence="9">TP synthase</shortName>
        <shortName evidence="9">TPS</shortName>
        <ecNumber evidence="9">2.5.1.3</ecNumber>
    </recommendedName>
    <alternativeName>
        <fullName evidence="9">Thiamine-phosphate pyrophosphorylase</fullName>
        <shortName evidence="9">TMP pyrophosphorylase</shortName>
        <shortName evidence="9">TMP-PPase</shortName>
    </alternativeName>
</protein>
<dbReference type="CDD" id="cd00564">
    <property type="entry name" value="TMP_TenI"/>
    <property type="match status" value="1"/>
</dbReference>
<reference evidence="13" key="1">
    <citation type="submission" date="2019-11" db="EMBL/GenBank/DDBJ databases">
        <authorList>
            <person name="Li J."/>
        </authorList>
    </citation>
    <scope>NUCLEOTIDE SEQUENCE</scope>
    <source>
        <strain evidence="13">B6B</strain>
    </source>
</reference>
<dbReference type="GO" id="GO:0009229">
    <property type="term" value="P:thiamine diphosphate biosynthetic process"/>
    <property type="evidence" value="ECO:0007669"/>
    <property type="project" value="UniProtKB-UniRule"/>
</dbReference>
<comment type="catalytic activity">
    <reaction evidence="7 9 10">
        <text>2-(2-carboxy-4-methylthiazol-5-yl)ethyl phosphate + 4-amino-2-methyl-5-(diphosphooxymethyl)pyrimidine + 2 H(+) = thiamine phosphate + CO2 + diphosphate</text>
        <dbReference type="Rhea" id="RHEA:47848"/>
        <dbReference type="ChEBI" id="CHEBI:15378"/>
        <dbReference type="ChEBI" id="CHEBI:16526"/>
        <dbReference type="ChEBI" id="CHEBI:33019"/>
        <dbReference type="ChEBI" id="CHEBI:37575"/>
        <dbReference type="ChEBI" id="CHEBI:57841"/>
        <dbReference type="ChEBI" id="CHEBI:62890"/>
        <dbReference type="EC" id="2.5.1.3"/>
    </reaction>
</comment>
<dbReference type="GO" id="GO:0009228">
    <property type="term" value="P:thiamine biosynthetic process"/>
    <property type="evidence" value="ECO:0007669"/>
    <property type="project" value="UniProtKB-KW"/>
</dbReference>
<evidence type="ECO:0000256" key="10">
    <source>
        <dbReference type="RuleBase" id="RU003826"/>
    </source>
</evidence>
<proteinExistence type="inferred from homology"/>
<dbReference type="Proteomes" id="UP000799092">
    <property type="component" value="Unassembled WGS sequence"/>
</dbReference>
<evidence type="ECO:0000256" key="9">
    <source>
        <dbReference type="HAMAP-Rule" id="MF_00097"/>
    </source>
</evidence>
<keyword evidence="4 9" id="KW-0460">Magnesium</keyword>
<evidence type="ECO:0000256" key="8">
    <source>
        <dbReference type="ARBA" id="ARBA00047883"/>
    </source>
</evidence>
<evidence type="ECO:0000256" key="5">
    <source>
        <dbReference type="ARBA" id="ARBA00022977"/>
    </source>
</evidence>
<feature type="binding site" evidence="9">
    <location>
        <begin position="39"/>
        <end position="43"/>
    </location>
    <ligand>
        <name>4-amino-2-methyl-5-(diphosphooxymethyl)pyrimidine</name>
        <dbReference type="ChEBI" id="CHEBI:57841"/>
    </ligand>
</feature>
<dbReference type="PANTHER" id="PTHR20857:SF15">
    <property type="entry name" value="THIAMINE-PHOSPHATE SYNTHASE"/>
    <property type="match status" value="1"/>
</dbReference>
<feature type="binding site" evidence="9">
    <location>
        <position position="113"/>
    </location>
    <ligand>
        <name>4-amino-2-methyl-5-(diphosphooxymethyl)pyrimidine</name>
        <dbReference type="ChEBI" id="CHEBI:57841"/>
    </ligand>
</feature>
<feature type="binding site" evidence="9">
    <location>
        <position position="74"/>
    </location>
    <ligand>
        <name>4-amino-2-methyl-5-(diphosphooxymethyl)pyrimidine</name>
        <dbReference type="ChEBI" id="CHEBI:57841"/>
    </ligand>
</feature>
<comment type="catalytic activity">
    <reaction evidence="8 9 10">
        <text>2-[(2R,5Z)-2-carboxy-4-methylthiazol-5(2H)-ylidene]ethyl phosphate + 4-amino-2-methyl-5-(diphosphooxymethyl)pyrimidine + 2 H(+) = thiamine phosphate + CO2 + diphosphate</text>
        <dbReference type="Rhea" id="RHEA:47844"/>
        <dbReference type="ChEBI" id="CHEBI:15378"/>
        <dbReference type="ChEBI" id="CHEBI:16526"/>
        <dbReference type="ChEBI" id="CHEBI:33019"/>
        <dbReference type="ChEBI" id="CHEBI:37575"/>
        <dbReference type="ChEBI" id="CHEBI:57841"/>
        <dbReference type="ChEBI" id="CHEBI:62899"/>
        <dbReference type="EC" id="2.5.1.3"/>
    </reaction>
</comment>
<dbReference type="NCBIfam" id="TIGR00693">
    <property type="entry name" value="thiE"/>
    <property type="match status" value="1"/>
</dbReference>
<keyword evidence="3 9" id="KW-0479">Metal-binding</keyword>
<accession>A0A6A8DIZ3</accession>
<evidence type="ECO:0000256" key="1">
    <source>
        <dbReference type="ARBA" id="ARBA00005165"/>
    </source>
</evidence>
<dbReference type="GO" id="GO:0005737">
    <property type="term" value="C:cytoplasm"/>
    <property type="evidence" value="ECO:0007669"/>
    <property type="project" value="TreeGrafter"/>
</dbReference>
<dbReference type="Pfam" id="PF02581">
    <property type="entry name" value="TMP-TENI"/>
    <property type="match status" value="1"/>
</dbReference>
<feature type="binding site" evidence="9">
    <location>
        <position position="142"/>
    </location>
    <ligand>
        <name>4-amino-2-methyl-5-(diphosphooxymethyl)pyrimidine</name>
        <dbReference type="ChEBI" id="CHEBI:57841"/>
    </ligand>
</feature>
<comment type="cofactor">
    <cofactor evidence="9">
        <name>Mg(2+)</name>
        <dbReference type="ChEBI" id="CHEBI:18420"/>
    </cofactor>
    <text evidence="9">Binds 1 Mg(2+) ion per subunit.</text>
</comment>
<evidence type="ECO:0000256" key="6">
    <source>
        <dbReference type="ARBA" id="ARBA00047334"/>
    </source>
</evidence>
<dbReference type="InterPro" id="IPR036206">
    <property type="entry name" value="ThiamineP_synth_sf"/>
</dbReference>
<dbReference type="UniPathway" id="UPA00060">
    <property type="reaction ID" value="UER00141"/>
</dbReference>
<dbReference type="Gene3D" id="3.20.20.70">
    <property type="entry name" value="Aldolase class I"/>
    <property type="match status" value="1"/>
</dbReference>
<sequence>MMNLKRCLRVYLIMGSNNTVRDPLSVLEEALKGGITLFQYREKGANAKVGQEKKELAMKMKRLCHKYSVPFIVNDDVLLALEIGADGVHVGQDDEIVASIKAQCPKDFIIGVSTTNSQEANQAVKDGADYIGVGPIYATDTKEDVKLPIGLEGVAEIRSTVGDLPIVAIGGIKTSHVAGIIQAGADGVSVISAISQAKSPKIAARQLASLINPS</sequence>
<keyword evidence="5 9" id="KW-0784">Thiamine biosynthesis</keyword>
<name>A0A6A8DIZ3_9BACI</name>
<evidence type="ECO:0000256" key="3">
    <source>
        <dbReference type="ARBA" id="ARBA00022723"/>
    </source>
</evidence>
<dbReference type="GO" id="GO:0004789">
    <property type="term" value="F:thiamine-phosphate diphosphorylase activity"/>
    <property type="evidence" value="ECO:0007669"/>
    <property type="project" value="UniProtKB-UniRule"/>
</dbReference>
<keyword evidence="14" id="KW-1185">Reference proteome</keyword>
<comment type="catalytic activity">
    <reaction evidence="6 9 10">
        <text>4-methyl-5-(2-phosphooxyethyl)-thiazole + 4-amino-2-methyl-5-(diphosphooxymethyl)pyrimidine + H(+) = thiamine phosphate + diphosphate</text>
        <dbReference type="Rhea" id="RHEA:22328"/>
        <dbReference type="ChEBI" id="CHEBI:15378"/>
        <dbReference type="ChEBI" id="CHEBI:33019"/>
        <dbReference type="ChEBI" id="CHEBI:37575"/>
        <dbReference type="ChEBI" id="CHEBI:57841"/>
        <dbReference type="ChEBI" id="CHEBI:58296"/>
        <dbReference type="EC" id="2.5.1.3"/>
    </reaction>
</comment>
<evidence type="ECO:0000256" key="11">
    <source>
        <dbReference type="RuleBase" id="RU004253"/>
    </source>
</evidence>
<feature type="domain" description="Thiamine phosphate synthase/TenI" evidence="12">
    <location>
        <begin position="10"/>
        <end position="194"/>
    </location>
</feature>
<evidence type="ECO:0000256" key="2">
    <source>
        <dbReference type="ARBA" id="ARBA00022679"/>
    </source>
</evidence>
<evidence type="ECO:0000313" key="13">
    <source>
        <dbReference type="EMBL" id="MRH43721.1"/>
    </source>
</evidence>
<dbReference type="RefSeq" id="WP_153737342.1">
    <property type="nucleotide sequence ID" value="NZ_WJNG01000011.1"/>
</dbReference>
<dbReference type="GO" id="GO:0000287">
    <property type="term" value="F:magnesium ion binding"/>
    <property type="evidence" value="ECO:0007669"/>
    <property type="project" value="UniProtKB-UniRule"/>
</dbReference>
<evidence type="ECO:0000256" key="7">
    <source>
        <dbReference type="ARBA" id="ARBA00047851"/>
    </source>
</evidence>
<comment type="function">
    <text evidence="9">Condenses 4-methyl-5-(beta-hydroxyethyl)thiazole monophosphate (THZ-P) and 2-methyl-4-amino-5-hydroxymethyl pyrimidine pyrophosphate (HMP-PP) to form thiamine monophosphate (TMP).</text>
</comment>
<dbReference type="InterPro" id="IPR034291">
    <property type="entry name" value="TMP_synthase"/>
</dbReference>
<dbReference type="EMBL" id="WJNG01000011">
    <property type="protein sequence ID" value="MRH43721.1"/>
    <property type="molecule type" value="Genomic_DNA"/>
</dbReference>
<feature type="binding site" evidence="9">
    <location>
        <position position="171"/>
    </location>
    <ligand>
        <name>2-[(2R,5Z)-2-carboxy-4-methylthiazol-5(2H)-ylidene]ethyl phosphate</name>
        <dbReference type="ChEBI" id="CHEBI:62899"/>
    </ligand>
</feature>
<feature type="binding site" evidence="9">
    <location>
        <begin position="139"/>
        <end position="141"/>
    </location>
    <ligand>
        <name>2-[(2R,5Z)-2-carboxy-4-methylthiazol-5(2H)-ylidene]ethyl phosphate</name>
        <dbReference type="ChEBI" id="CHEBI:62899"/>
    </ligand>
</feature>
<comment type="pathway">
    <text evidence="1 9 11">Cofactor biosynthesis; thiamine diphosphate biosynthesis; thiamine phosphate from 4-amino-2-methyl-5-diphosphomethylpyrimidine and 4-methyl-5-(2-phosphoethyl)-thiazole: step 1/1.</text>
</comment>
<dbReference type="OrthoDB" id="9812206at2"/>
<comment type="similarity">
    <text evidence="9 10">Belongs to the thiamine-phosphate synthase family.</text>
</comment>
<evidence type="ECO:0000256" key="4">
    <source>
        <dbReference type="ARBA" id="ARBA00022842"/>
    </source>
</evidence>
<dbReference type="AlphaFoldDB" id="A0A6A8DIZ3"/>
<feature type="binding site" evidence="9">
    <location>
        <position position="94"/>
    </location>
    <ligand>
        <name>Mg(2+)</name>
        <dbReference type="ChEBI" id="CHEBI:18420"/>
    </ligand>
</feature>
<keyword evidence="2 9" id="KW-0808">Transferase</keyword>
<feature type="binding site" evidence="9">
    <location>
        <position position="75"/>
    </location>
    <ligand>
        <name>Mg(2+)</name>
        <dbReference type="ChEBI" id="CHEBI:18420"/>
    </ligand>
</feature>